<keyword evidence="2" id="KW-1185">Reference proteome</keyword>
<organism evidence="1 2">
    <name type="scientific">Trichomalopsis sarcophagae</name>
    <dbReference type="NCBI Taxonomy" id="543379"/>
    <lineage>
        <taxon>Eukaryota</taxon>
        <taxon>Metazoa</taxon>
        <taxon>Ecdysozoa</taxon>
        <taxon>Arthropoda</taxon>
        <taxon>Hexapoda</taxon>
        <taxon>Insecta</taxon>
        <taxon>Pterygota</taxon>
        <taxon>Neoptera</taxon>
        <taxon>Endopterygota</taxon>
        <taxon>Hymenoptera</taxon>
        <taxon>Apocrita</taxon>
        <taxon>Proctotrupomorpha</taxon>
        <taxon>Chalcidoidea</taxon>
        <taxon>Pteromalidae</taxon>
        <taxon>Pteromalinae</taxon>
        <taxon>Trichomalopsis</taxon>
    </lineage>
</organism>
<comment type="caution">
    <text evidence="1">The sequence shown here is derived from an EMBL/GenBank/DDBJ whole genome shotgun (WGS) entry which is preliminary data.</text>
</comment>
<dbReference type="EMBL" id="NNAY01003088">
    <property type="protein sequence ID" value="OXU20002.1"/>
    <property type="molecule type" value="Genomic_DNA"/>
</dbReference>
<evidence type="ECO:0000313" key="2">
    <source>
        <dbReference type="Proteomes" id="UP000215335"/>
    </source>
</evidence>
<reference evidence="1 2" key="1">
    <citation type="journal article" date="2017" name="Curr. Biol.">
        <title>The Evolution of Venom by Co-option of Single-Copy Genes.</title>
        <authorList>
            <person name="Martinson E.O."/>
            <person name="Mrinalini"/>
            <person name="Kelkar Y.D."/>
            <person name="Chang C.H."/>
            <person name="Werren J.H."/>
        </authorList>
    </citation>
    <scope>NUCLEOTIDE SEQUENCE [LARGE SCALE GENOMIC DNA]</scope>
    <source>
        <strain evidence="1 2">Alberta</strain>
        <tissue evidence="1">Whole body</tissue>
    </source>
</reference>
<accession>A0A232ENV1</accession>
<proteinExistence type="predicted"/>
<dbReference type="Proteomes" id="UP000215335">
    <property type="component" value="Unassembled WGS sequence"/>
</dbReference>
<name>A0A232ENV1_9HYME</name>
<dbReference type="AlphaFoldDB" id="A0A232ENV1"/>
<evidence type="ECO:0000313" key="1">
    <source>
        <dbReference type="EMBL" id="OXU20002.1"/>
    </source>
</evidence>
<gene>
    <name evidence="1" type="ORF">TSAR_016587</name>
</gene>
<protein>
    <submittedName>
        <fullName evidence="1">Uncharacterized protein</fullName>
    </submittedName>
</protein>
<sequence>MTLFTSILVFGFCMIQKKMLIVTVREFFGLSVCFLS</sequence>